<keyword evidence="5 6" id="KW-0472">Membrane</keyword>
<feature type="transmembrane region" description="Helical" evidence="6">
    <location>
        <begin position="58"/>
        <end position="78"/>
    </location>
</feature>
<keyword evidence="9" id="KW-1185">Reference proteome</keyword>
<evidence type="ECO:0000259" key="7">
    <source>
        <dbReference type="Pfam" id="PF04138"/>
    </source>
</evidence>
<keyword evidence="4 6" id="KW-1133">Transmembrane helix</keyword>
<name>A0ABU8T4C2_9PSEU</name>
<reference evidence="8 9" key="1">
    <citation type="submission" date="2024-03" db="EMBL/GenBank/DDBJ databases">
        <title>Draft genome sequence of Pseudonocardia sp. DW16-2.</title>
        <authorList>
            <person name="Duangmal K."/>
        </authorList>
    </citation>
    <scope>NUCLEOTIDE SEQUENCE [LARGE SCALE GENOMIC DNA]</scope>
    <source>
        <strain evidence="8 9">DW16-2</strain>
    </source>
</reference>
<feature type="transmembrane region" description="Helical" evidence="6">
    <location>
        <begin position="32"/>
        <end position="52"/>
    </location>
</feature>
<accession>A0ABU8T4C2</accession>
<evidence type="ECO:0000256" key="4">
    <source>
        <dbReference type="ARBA" id="ARBA00022989"/>
    </source>
</evidence>
<protein>
    <submittedName>
        <fullName evidence="8">GtrA family protein</fullName>
    </submittedName>
</protein>
<dbReference type="EMBL" id="JBBJUP010000005">
    <property type="protein sequence ID" value="MEJ8278767.1"/>
    <property type="molecule type" value="Genomic_DNA"/>
</dbReference>
<comment type="caution">
    <text evidence="8">The sequence shown here is derived from an EMBL/GenBank/DDBJ whole genome shotgun (WGS) entry which is preliminary data.</text>
</comment>
<dbReference type="InterPro" id="IPR007267">
    <property type="entry name" value="GtrA_DPMS_TM"/>
</dbReference>
<evidence type="ECO:0000256" key="3">
    <source>
        <dbReference type="ARBA" id="ARBA00022692"/>
    </source>
</evidence>
<gene>
    <name evidence="8" type="ORF">WJX68_07470</name>
</gene>
<dbReference type="PANTHER" id="PTHR38459">
    <property type="entry name" value="PROPHAGE BACTOPRENOL-LINKED GLUCOSE TRANSLOCASE HOMOLOG"/>
    <property type="match status" value="1"/>
</dbReference>
<keyword evidence="3 6" id="KW-0812">Transmembrane</keyword>
<dbReference type="Proteomes" id="UP001364211">
    <property type="component" value="Unassembled WGS sequence"/>
</dbReference>
<proteinExistence type="inferred from homology"/>
<evidence type="ECO:0000256" key="1">
    <source>
        <dbReference type="ARBA" id="ARBA00004141"/>
    </source>
</evidence>
<evidence type="ECO:0000313" key="9">
    <source>
        <dbReference type="Proteomes" id="UP001364211"/>
    </source>
</evidence>
<organism evidence="8 9">
    <name type="scientific">Pseudonocardia spirodelae</name>
    <dbReference type="NCBI Taxonomy" id="3133431"/>
    <lineage>
        <taxon>Bacteria</taxon>
        <taxon>Bacillati</taxon>
        <taxon>Actinomycetota</taxon>
        <taxon>Actinomycetes</taxon>
        <taxon>Pseudonocardiales</taxon>
        <taxon>Pseudonocardiaceae</taxon>
        <taxon>Pseudonocardia</taxon>
    </lineage>
</organism>
<dbReference type="RefSeq" id="WP_340287377.1">
    <property type="nucleotide sequence ID" value="NZ_JBBJUP010000005.1"/>
</dbReference>
<feature type="transmembrane region" description="Helical" evidence="6">
    <location>
        <begin position="99"/>
        <end position="117"/>
    </location>
</feature>
<evidence type="ECO:0000256" key="2">
    <source>
        <dbReference type="ARBA" id="ARBA00009399"/>
    </source>
</evidence>
<sequence length="153" mass="16026">MTATEPSRAEPPAADAADAAGAPVGHGLVRQLGSFVAIGVLAAVVDFGVYHLLLNAGLWVPVSKGISFILGTTTAYLLNKRFTFTGANTGGRARFAGFVALYGTTFAVNVGMNSLVLHLLPPLTYDTSLAWLVAQGTATAINFVMLRWVIFKA</sequence>
<comment type="similarity">
    <text evidence="2">Belongs to the GtrA family.</text>
</comment>
<comment type="subcellular location">
    <subcellularLocation>
        <location evidence="1">Membrane</location>
        <topology evidence="1">Multi-pass membrane protein</topology>
    </subcellularLocation>
</comment>
<evidence type="ECO:0000256" key="5">
    <source>
        <dbReference type="ARBA" id="ARBA00023136"/>
    </source>
</evidence>
<evidence type="ECO:0000313" key="8">
    <source>
        <dbReference type="EMBL" id="MEJ8278767.1"/>
    </source>
</evidence>
<feature type="domain" description="GtrA/DPMS transmembrane" evidence="7">
    <location>
        <begin position="35"/>
        <end position="151"/>
    </location>
</feature>
<dbReference type="InterPro" id="IPR051401">
    <property type="entry name" value="GtrA_CellWall_Glycosyl"/>
</dbReference>
<dbReference type="Pfam" id="PF04138">
    <property type="entry name" value="GtrA_DPMS_TM"/>
    <property type="match status" value="1"/>
</dbReference>
<dbReference type="PANTHER" id="PTHR38459:SF6">
    <property type="entry name" value="ARABINOGALACTAN BIOSYNTHESIS RECRUITING PROTEIN RV3789"/>
    <property type="match status" value="1"/>
</dbReference>
<evidence type="ECO:0000256" key="6">
    <source>
        <dbReference type="SAM" id="Phobius"/>
    </source>
</evidence>
<feature type="transmembrane region" description="Helical" evidence="6">
    <location>
        <begin position="129"/>
        <end position="150"/>
    </location>
</feature>